<dbReference type="PANTHER" id="PTHR31296">
    <property type="entry name" value="UPF0565 PROTEIN C2ORF69"/>
    <property type="match status" value="1"/>
</dbReference>
<dbReference type="InterPro" id="IPR018881">
    <property type="entry name" value="C2orf69_mit"/>
</dbReference>
<gene>
    <name evidence="1" type="ORF">ElyMa_000385700</name>
</gene>
<dbReference type="PANTHER" id="PTHR31296:SF1">
    <property type="entry name" value="MITOCHONDRIAL PROTEIN C2ORF69"/>
    <property type="match status" value="1"/>
</dbReference>
<comment type="caution">
    <text evidence="1">The sequence shown here is derived from an EMBL/GenBank/DDBJ whole genome shotgun (WGS) entry which is preliminary data.</text>
</comment>
<proteinExistence type="predicted"/>
<dbReference type="EMBL" id="BMAT01000774">
    <property type="protein sequence ID" value="GFR72725.1"/>
    <property type="molecule type" value="Genomic_DNA"/>
</dbReference>
<reference evidence="1 2" key="1">
    <citation type="journal article" date="2021" name="Elife">
        <title>Chloroplast acquisition without the gene transfer in kleptoplastic sea slugs, Plakobranchus ocellatus.</title>
        <authorList>
            <person name="Maeda T."/>
            <person name="Takahashi S."/>
            <person name="Yoshida T."/>
            <person name="Shimamura S."/>
            <person name="Takaki Y."/>
            <person name="Nagai Y."/>
            <person name="Toyoda A."/>
            <person name="Suzuki Y."/>
            <person name="Arimoto A."/>
            <person name="Ishii H."/>
            <person name="Satoh N."/>
            <person name="Nishiyama T."/>
            <person name="Hasebe M."/>
            <person name="Maruyama T."/>
            <person name="Minagawa J."/>
            <person name="Obokata J."/>
            <person name="Shigenobu S."/>
        </authorList>
    </citation>
    <scope>NUCLEOTIDE SEQUENCE [LARGE SCALE GENOMIC DNA]</scope>
</reference>
<protein>
    <submittedName>
        <fullName evidence="1">UPF0565 protein C2orf69 homolog</fullName>
    </submittedName>
</protein>
<dbReference type="GO" id="GO:0005739">
    <property type="term" value="C:mitochondrion"/>
    <property type="evidence" value="ECO:0007669"/>
    <property type="project" value="TreeGrafter"/>
</dbReference>
<evidence type="ECO:0000313" key="1">
    <source>
        <dbReference type="EMBL" id="GFR72725.1"/>
    </source>
</evidence>
<keyword evidence="2" id="KW-1185">Reference proteome</keyword>
<sequence>MSTYATGGGCTNSDGNTAHLYSQRLSHVAGDRDKTNDMFVYGELDGQQHVIYFGGDVQNYPENMEGNNARYVEWNTENTAQLLHHKFPKSLVFVVKPKEMRLKTLSVYSNFVESNDFGVPTHDAAYGAAKHLSLLYKSACGIVADSVHEEKPSVAQDVNQSCTKENDESTNNKLASDNIPISIIGFSKGCVVLNQLVYEIPYAIQYDPEVKQFFSKVKTLFWLDGGHNGGDVTMSNQHAYITEPYLVTSLVKQGFHISVHVTPYQVRDPLRPWLGKQYKRFCKLLRSSQASLTIQEHFEQEPGSLENHFKILEMFQT</sequence>
<name>A0AAV4FK82_9GAST</name>
<dbReference type="Pfam" id="PF10561">
    <property type="entry name" value="C2orf69"/>
    <property type="match status" value="2"/>
</dbReference>
<organism evidence="1 2">
    <name type="scientific">Elysia marginata</name>
    <dbReference type="NCBI Taxonomy" id="1093978"/>
    <lineage>
        <taxon>Eukaryota</taxon>
        <taxon>Metazoa</taxon>
        <taxon>Spiralia</taxon>
        <taxon>Lophotrochozoa</taxon>
        <taxon>Mollusca</taxon>
        <taxon>Gastropoda</taxon>
        <taxon>Heterobranchia</taxon>
        <taxon>Euthyneura</taxon>
        <taxon>Panpulmonata</taxon>
        <taxon>Sacoglossa</taxon>
        <taxon>Placobranchoidea</taxon>
        <taxon>Plakobranchidae</taxon>
        <taxon>Elysia</taxon>
    </lineage>
</organism>
<dbReference type="Proteomes" id="UP000762676">
    <property type="component" value="Unassembled WGS sequence"/>
</dbReference>
<evidence type="ECO:0000313" key="2">
    <source>
        <dbReference type="Proteomes" id="UP000762676"/>
    </source>
</evidence>
<accession>A0AAV4FK82</accession>
<dbReference type="AlphaFoldDB" id="A0AAV4FK82"/>